<keyword evidence="1" id="KW-1133">Transmembrane helix</keyword>
<dbReference type="Proteomes" id="UP000536534">
    <property type="component" value="Unassembled WGS sequence"/>
</dbReference>
<evidence type="ECO:0000313" key="3">
    <source>
        <dbReference type="Proteomes" id="UP000536534"/>
    </source>
</evidence>
<proteinExistence type="predicted"/>
<dbReference type="AlphaFoldDB" id="A0A7X7R7H8"/>
<sequence>MFRLIGLVTKNLLVAIPVAMLLGLLYGAVAPAAWLKNLIVPLTFLMVYPMMVNLKLKKVLEGGDLKVQLLAQA</sequence>
<gene>
    <name evidence="2" type="ORF">GX576_07150</name>
</gene>
<feature type="non-terminal residue" evidence="2">
    <location>
        <position position="73"/>
    </location>
</feature>
<keyword evidence="1" id="KW-0812">Transmembrane</keyword>
<comment type="caution">
    <text evidence="2">The sequence shown here is derived from an EMBL/GenBank/DDBJ whole genome shotgun (WGS) entry which is preliminary data.</text>
</comment>
<feature type="transmembrane region" description="Helical" evidence="1">
    <location>
        <begin position="38"/>
        <end position="56"/>
    </location>
</feature>
<organism evidence="2 3">
    <name type="scientific">Thauera phenolivorans</name>
    <dbReference type="NCBI Taxonomy" id="1792543"/>
    <lineage>
        <taxon>Bacteria</taxon>
        <taxon>Pseudomonadati</taxon>
        <taxon>Pseudomonadota</taxon>
        <taxon>Betaproteobacteria</taxon>
        <taxon>Rhodocyclales</taxon>
        <taxon>Zoogloeaceae</taxon>
        <taxon>Thauera</taxon>
    </lineage>
</organism>
<dbReference type="InterPro" id="IPR038770">
    <property type="entry name" value="Na+/solute_symporter_sf"/>
</dbReference>
<dbReference type="EMBL" id="JAAYYV010000187">
    <property type="protein sequence ID" value="NLF54160.1"/>
    <property type="molecule type" value="Genomic_DNA"/>
</dbReference>
<reference evidence="2 3" key="1">
    <citation type="journal article" date="2020" name="Biotechnol. Biofuels">
        <title>New insights from the biogas microbiome by comprehensive genome-resolved metagenomics of nearly 1600 species originating from multiple anaerobic digesters.</title>
        <authorList>
            <person name="Campanaro S."/>
            <person name="Treu L."/>
            <person name="Rodriguez-R L.M."/>
            <person name="Kovalovszki A."/>
            <person name="Ziels R.M."/>
            <person name="Maus I."/>
            <person name="Zhu X."/>
            <person name="Kougias P.G."/>
            <person name="Basile A."/>
            <person name="Luo G."/>
            <person name="Schluter A."/>
            <person name="Konstantinidis K.T."/>
            <person name="Angelidaki I."/>
        </authorList>
    </citation>
    <scope>NUCLEOTIDE SEQUENCE [LARGE SCALE GENOMIC DNA]</scope>
    <source>
        <strain evidence="2">AS06rmzACSIP_256</strain>
    </source>
</reference>
<evidence type="ECO:0000256" key="1">
    <source>
        <dbReference type="SAM" id="Phobius"/>
    </source>
</evidence>
<accession>A0A7X7R7H8</accession>
<protein>
    <submittedName>
        <fullName evidence="2">Arsenic resistance protein</fullName>
    </submittedName>
</protein>
<dbReference type="Gene3D" id="1.20.1530.20">
    <property type="match status" value="1"/>
</dbReference>
<feature type="transmembrane region" description="Helical" evidence="1">
    <location>
        <begin position="12"/>
        <end position="32"/>
    </location>
</feature>
<keyword evidence="1" id="KW-0472">Membrane</keyword>
<evidence type="ECO:0000313" key="2">
    <source>
        <dbReference type="EMBL" id="NLF54160.1"/>
    </source>
</evidence>
<name>A0A7X7R7H8_9RHOO</name>